<dbReference type="InterPro" id="IPR001100">
    <property type="entry name" value="Pyr_nuc-diS_OxRdtase"/>
</dbReference>
<dbReference type="RefSeq" id="WP_238201149.1">
    <property type="nucleotide sequence ID" value="NZ_BPQE01000002.1"/>
</dbReference>
<keyword evidence="3" id="KW-0285">Flavoprotein</keyword>
<accession>A0ABU0HW00</accession>
<feature type="domain" description="FAD/NAD(P)-binding" evidence="6">
    <location>
        <begin position="7"/>
        <end position="325"/>
    </location>
</feature>
<dbReference type="NCBIfam" id="NF004939">
    <property type="entry name" value="PRK06292.1-1"/>
    <property type="match status" value="1"/>
</dbReference>
<keyword evidence="4" id="KW-0274">FAD</keyword>
<comment type="cofactor">
    <cofactor evidence="1">
        <name>FAD</name>
        <dbReference type="ChEBI" id="CHEBI:57692"/>
    </cofactor>
</comment>
<dbReference type="Gene3D" id="1.10.287.990">
    <property type="entry name" value="Fe,Mn superoxide dismutase (SOD) domain"/>
    <property type="match status" value="1"/>
</dbReference>
<evidence type="ECO:0000313" key="7">
    <source>
        <dbReference type="EMBL" id="MDQ0446508.1"/>
    </source>
</evidence>
<evidence type="ECO:0000256" key="4">
    <source>
        <dbReference type="ARBA" id="ARBA00022827"/>
    </source>
</evidence>
<dbReference type="PANTHER" id="PTHR43014:SF4">
    <property type="entry name" value="PYRIDINE NUCLEOTIDE-DISULFIDE OXIDOREDUCTASE RCLA-RELATED"/>
    <property type="match status" value="1"/>
</dbReference>
<comment type="similarity">
    <text evidence="2">Belongs to the class-I pyridine nucleotide-disulfide oxidoreductase family.</text>
</comment>
<gene>
    <name evidence="7" type="ORF">QO012_000997</name>
</gene>
<dbReference type="GO" id="GO:0004148">
    <property type="term" value="F:dihydrolipoyl dehydrogenase (NADH) activity"/>
    <property type="evidence" value="ECO:0007669"/>
    <property type="project" value="UniProtKB-EC"/>
</dbReference>
<dbReference type="InterPro" id="IPR036188">
    <property type="entry name" value="FAD/NAD-bd_sf"/>
</dbReference>
<dbReference type="SUPFAM" id="SSF55424">
    <property type="entry name" value="FAD/NAD-linked reductases, dimerisation (C-terminal) domain"/>
    <property type="match status" value="1"/>
</dbReference>
<dbReference type="Gene3D" id="3.50.50.60">
    <property type="entry name" value="FAD/NAD(P)-binding domain"/>
    <property type="match status" value="3"/>
</dbReference>
<dbReference type="InterPro" id="IPR036324">
    <property type="entry name" value="Mn/Fe_SOD_N_sf"/>
</dbReference>
<reference evidence="7 8" key="1">
    <citation type="submission" date="2023-07" db="EMBL/GenBank/DDBJ databases">
        <title>Genomic Encyclopedia of Type Strains, Phase IV (KMG-IV): sequencing the most valuable type-strain genomes for metagenomic binning, comparative biology and taxonomic classification.</title>
        <authorList>
            <person name="Goeker M."/>
        </authorList>
    </citation>
    <scope>NUCLEOTIDE SEQUENCE [LARGE SCALE GENOMIC DNA]</scope>
    <source>
        <strain evidence="7 8">DSM 19013</strain>
    </source>
</reference>
<keyword evidence="8" id="KW-1185">Reference proteome</keyword>
<evidence type="ECO:0000256" key="2">
    <source>
        <dbReference type="ARBA" id="ARBA00007532"/>
    </source>
</evidence>
<evidence type="ECO:0000313" key="8">
    <source>
        <dbReference type="Proteomes" id="UP001231124"/>
    </source>
</evidence>
<dbReference type="EC" id="1.8.1.4" evidence="7"/>
<dbReference type="Gene3D" id="3.30.390.30">
    <property type="match status" value="1"/>
</dbReference>
<dbReference type="PRINTS" id="PR00368">
    <property type="entry name" value="FADPNR"/>
</dbReference>
<sequence>MRDETCDVAVIGAGTAGLAAYRAATEEGARAVLIERGPGGTTCARVGCMPSKLLIAAAEAAHRAREADLFGIRIGSVSVDGPAVLERVRAERDRFVGKVLEGVDRFPEGDRLSGTARFLDSHSLAIGDAVRLRFRAAVVATGSSPAVPEPLRGLGDRLLTTDTLFEIPDLPRSLAVLGLGAVGIEIAQAMARLGVKVTAIDSGRTIAGLTEPDLLERAVAIFGGEFALLQDTRVEATRREGEGVRLSFTGKDGAGSSLEVERVLSAAGRPPNVGGLGLETTGVALDGDGMPEFDSRSLVCRGGPILIAGDADGWRPVLHEASRQGGIAGRNAAALAAGRSTEAPEPWPALAMVFTHPQAAAIGAPFETGAGDRIVAGADFGNQGRARAEGVNRGGIRLWAAPNGRLLGAEMLGPAVEHLAHIVSGALRDGLTAAALLDRPYYHPTIEEGLSSVLSEIVQKITDESRL</sequence>
<dbReference type="PIRSF" id="PIRSF000350">
    <property type="entry name" value="Mercury_reductase_MerA"/>
    <property type="match status" value="1"/>
</dbReference>
<comment type="caution">
    <text evidence="7">The sequence shown here is derived from an EMBL/GenBank/DDBJ whole genome shotgun (WGS) entry which is preliminary data.</text>
</comment>
<dbReference type="SUPFAM" id="SSF51905">
    <property type="entry name" value="FAD/NAD(P)-binding domain"/>
    <property type="match status" value="1"/>
</dbReference>
<dbReference type="Pfam" id="PF02852">
    <property type="entry name" value="Pyr_redox_dim"/>
    <property type="match status" value="1"/>
</dbReference>
<name>A0ABU0HW00_9HYPH</name>
<dbReference type="Proteomes" id="UP001231124">
    <property type="component" value="Unassembled WGS sequence"/>
</dbReference>
<dbReference type="EMBL" id="JAUSVP010000002">
    <property type="protein sequence ID" value="MDQ0446508.1"/>
    <property type="molecule type" value="Genomic_DNA"/>
</dbReference>
<protein>
    <submittedName>
        <fullName evidence="7">Dihydrolipoamide dehydrogenase</fullName>
        <ecNumber evidence="7">1.8.1.4</ecNumber>
    </submittedName>
</protein>
<organism evidence="7 8">
    <name type="scientific">Methylobacterium aerolatum</name>
    <dbReference type="NCBI Taxonomy" id="418708"/>
    <lineage>
        <taxon>Bacteria</taxon>
        <taxon>Pseudomonadati</taxon>
        <taxon>Pseudomonadota</taxon>
        <taxon>Alphaproteobacteria</taxon>
        <taxon>Hyphomicrobiales</taxon>
        <taxon>Methylobacteriaceae</taxon>
        <taxon>Methylobacterium</taxon>
    </lineage>
</organism>
<proteinExistence type="inferred from homology"/>
<evidence type="ECO:0000259" key="6">
    <source>
        <dbReference type="Pfam" id="PF07992"/>
    </source>
</evidence>
<evidence type="ECO:0000259" key="5">
    <source>
        <dbReference type="Pfam" id="PF02852"/>
    </source>
</evidence>
<evidence type="ECO:0000256" key="3">
    <source>
        <dbReference type="ARBA" id="ARBA00022630"/>
    </source>
</evidence>
<dbReference type="InterPro" id="IPR016156">
    <property type="entry name" value="FAD/NAD-linked_Rdtase_dimer_sf"/>
</dbReference>
<dbReference type="PANTHER" id="PTHR43014">
    <property type="entry name" value="MERCURIC REDUCTASE"/>
    <property type="match status" value="1"/>
</dbReference>
<dbReference type="InterPro" id="IPR004099">
    <property type="entry name" value="Pyr_nucl-diS_OxRdtase_dimer"/>
</dbReference>
<keyword evidence="7" id="KW-0560">Oxidoreductase</keyword>
<dbReference type="PRINTS" id="PR00411">
    <property type="entry name" value="PNDRDTASEI"/>
</dbReference>
<dbReference type="InterPro" id="IPR023753">
    <property type="entry name" value="FAD/NAD-binding_dom"/>
</dbReference>
<dbReference type="Pfam" id="PF07992">
    <property type="entry name" value="Pyr_redox_2"/>
    <property type="match status" value="1"/>
</dbReference>
<evidence type="ECO:0000256" key="1">
    <source>
        <dbReference type="ARBA" id="ARBA00001974"/>
    </source>
</evidence>
<feature type="domain" description="Pyridine nucleotide-disulphide oxidoreductase dimerisation" evidence="5">
    <location>
        <begin position="352"/>
        <end position="450"/>
    </location>
</feature>